<dbReference type="GO" id="GO:0005634">
    <property type="term" value="C:nucleus"/>
    <property type="evidence" value="ECO:0007669"/>
    <property type="project" value="TreeGrafter"/>
</dbReference>
<evidence type="ECO:0000256" key="4">
    <source>
        <dbReference type="ARBA" id="ARBA00022833"/>
    </source>
</evidence>
<dbReference type="EMBL" id="JH711573">
    <property type="protein sequence ID" value="EIW87168.1"/>
    <property type="molecule type" value="Genomic_DNA"/>
</dbReference>
<sequence length="289" mass="34116">MVYCNRCDRYFNSNGAWVQHVNDSSAHWMCWKCDRDFMSWNALLSHYVNSPYHSYCRHCEEDFDDDDELEEHMEDCHWWCRHCDQVFQNELGLKEHYRQSPAHHYCIDCDRDFMSDSHLRSHRNSKLHHPQDVMCPFRGCGMSFVSRSALVLHLESGGCASRVSKREIDYFVRQKDTHNIITDPSRMITGAFEVYKEYIATCGSWNGHAYECVLCHREFRQLADLNKHLASPRHESKSYRCPNISCGVHFSTLSGLCQHIESEKCGVFKFRAVRDTMDRVFDDMKRLSL</sequence>
<dbReference type="GO" id="GO:0000981">
    <property type="term" value="F:DNA-binding transcription factor activity, RNA polymerase II-specific"/>
    <property type="evidence" value="ECO:0007669"/>
    <property type="project" value="TreeGrafter"/>
</dbReference>
<dbReference type="InterPro" id="IPR022755">
    <property type="entry name" value="Znf_C2H2_jaz"/>
</dbReference>
<dbReference type="OMA" id="CVLCHRE"/>
<name>A0A5M3N7A4_CONPW</name>
<gene>
    <name evidence="7" type="ORF">CONPUDRAFT_116293</name>
</gene>
<accession>A0A5M3N7A4</accession>
<dbReference type="Pfam" id="PF12874">
    <property type="entry name" value="zf-met"/>
    <property type="match status" value="2"/>
</dbReference>
<protein>
    <recommendedName>
        <fullName evidence="6">C2H2-type domain-containing protein</fullName>
    </recommendedName>
</protein>
<comment type="caution">
    <text evidence="7">The sequence shown here is derived from an EMBL/GenBank/DDBJ whole genome shotgun (WGS) entry which is preliminary data.</text>
</comment>
<keyword evidence="8" id="KW-1185">Reference proteome</keyword>
<feature type="domain" description="C2H2-type" evidence="6">
    <location>
        <begin position="210"/>
        <end position="239"/>
    </location>
</feature>
<keyword evidence="1" id="KW-0479">Metal-binding</keyword>
<dbReference type="PANTHER" id="PTHR24409">
    <property type="entry name" value="ZINC FINGER PROTEIN 142"/>
    <property type="match status" value="1"/>
</dbReference>
<dbReference type="GO" id="GO:0000977">
    <property type="term" value="F:RNA polymerase II transcription regulatory region sequence-specific DNA binding"/>
    <property type="evidence" value="ECO:0007669"/>
    <property type="project" value="TreeGrafter"/>
</dbReference>
<dbReference type="GO" id="GO:0008270">
    <property type="term" value="F:zinc ion binding"/>
    <property type="evidence" value="ECO:0007669"/>
    <property type="project" value="UniProtKB-KW"/>
</dbReference>
<dbReference type="Gene3D" id="3.30.160.60">
    <property type="entry name" value="Classic Zinc Finger"/>
    <property type="match status" value="2"/>
</dbReference>
<dbReference type="PROSITE" id="PS00028">
    <property type="entry name" value="ZINC_FINGER_C2H2_1"/>
    <property type="match status" value="2"/>
</dbReference>
<evidence type="ECO:0000256" key="3">
    <source>
        <dbReference type="ARBA" id="ARBA00022771"/>
    </source>
</evidence>
<evidence type="ECO:0000256" key="1">
    <source>
        <dbReference type="ARBA" id="ARBA00022723"/>
    </source>
</evidence>
<evidence type="ECO:0000313" key="7">
    <source>
        <dbReference type="EMBL" id="EIW87168.1"/>
    </source>
</evidence>
<dbReference type="SMART" id="SM00355">
    <property type="entry name" value="ZnF_C2H2"/>
    <property type="match status" value="8"/>
</dbReference>
<keyword evidence="2" id="KW-0677">Repeat</keyword>
<reference evidence="8" key="1">
    <citation type="journal article" date="2012" name="Science">
        <title>The Paleozoic origin of enzymatic lignin decomposition reconstructed from 31 fungal genomes.</title>
        <authorList>
            <person name="Floudas D."/>
            <person name="Binder M."/>
            <person name="Riley R."/>
            <person name="Barry K."/>
            <person name="Blanchette R.A."/>
            <person name="Henrissat B."/>
            <person name="Martinez A.T."/>
            <person name="Otillar R."/>
            <person name="Spatafora J.W."/>
            <person name="Yadav J.S."/>
            <person name="Aerts A."/>
            <person name="Benoit I."/>
            <person name="Boyd A."/>
            <person name="Carlson A."/>
            <person name="Copeland A."/>
            <person name="Coutinho P.M."/>
            <person name="de Vries R.P."/>
            <person name="Ferreira P."/>
            <person name="Findley K."/>
            <person name="Foster B."/>
            <person name="Gaskell J."/>
            <person name="Glotzer D."/>
            <person name="Gorecki P."/>
            <person name="Heitman J."/>
            <person name="Hesse C."/>
            <person name="Hori C."/>
            <person name="Igarashi K."/>
            <person name="Jurgens J.A."/>
            <person name="Kallen N."/>
            <person name="Kersten P."/>
            <person name="Kohler A."/>
            <person name="Kuees U."/>
            <person name="Kumar T.K.A."/>
            <person name="Kuo A."/>
            <person name="LaButti K."/>
            <person name="Larrondo L.F."/>
            <person name="Lindquist E."/>
            <person name="Ling A."/>
            <person name="Lombard V."/>
            <person name="Lucas S."/>
            <person name="Lundell T."/>
            <person name="Martin R."/>
            <person name="McLaughlin D.J."/>
            <person name="Morgenstern I."/>
            <person name="Morin E."/>
            <person name="Murat C."/>
            <person name="Nagy L.G."/>
            <person name="Nolan M."/>
            <person name="Ohm R.A."/>
            <person name="Patyshakuliyeva A."/>
            <person name="Rokas A."/>
            <person name="Ruiz-Duenas F.J."/>
            <person name="Sabat G."/>
            <person name="Salamov A."/>
            <person name="Samejima M."/>
            <person name="Schmutz J."/>
            <person name="Slot J.C."/>
            <person name="St John F."/>
            <person name="Stenlid J."/>
            <person name="Sun H."/>
            <person name="Sun S."/>
            <person name="Syed K."/>
            <person name="Tsang A."/>
            <person name="Wiebenga A."/>
            <person name="Young D."/>
            <person name="Pisabarro A."/>
            <person name="Eastwood D.C."/>
            <person name="Martin F."/>
            <person name="Cullen D."/>
            <person name="Grigoriev I.V."/>
            <person name="Hibbett D.S."/>
        </authorList>
    </citation>
    <scope>NUCLEOTIDE SEQUENCE [LARGE SCALE GENOMIC DNA]</scope>
    <source>
        <strain evidence="8">RWD-64-598 SS2</strain>
    </source>
</reference>
<organism evidence="7 8">
    <name type="scientific">Coniophora puteana (strain RWD-64-598)</name>
    <name type="common">Brown rot fungus</name>
    <dbReference type="NCBI Taxonomy" id="741705"/>
    <lineage>
        <taxon>Eukaryota</taxon>
        <taxon>Fungi</taxon>
        <taxon>Dikarya</taxon>
        <taxon>Basidiomycota</taxon>
        <taxon>Agaricomycotina</taxon>
        <taxon>Agaricomycetes</taxon>
        <taxon>Agaricomycetidae</taxon>
        <taxon>Boletales</taxon>
        <taxon>Coniophorineae</taxon>
        <taxon>Coniophoraceae</taxon>
        <taxon>Coniophora</taxon>
    </lineage>
</organism>
<evidence type="ECO:0000256" key="5">
    <source>
        <dbReference type="PROSITE-ProRule" id="PRU00042"/>
    </source>
</evidence>
<evidence type="ECO:0000313" key="8">
    <source>
        <dbReference type="Proteomes" id="UP000053558"/>
    </source>
</evidence>
<dbReference type="PANTHER" id="PTHR24409:SF356">
    <property type="entry name" value="C2H2 FINGER DOMAIN TRANSCRIPTION FACTOR (EUROFUNG)"/>
    <property type="match status" value="1"/>
</dbReference>
<proteinExistence type="predicted"/>
<dbReference type="Pfam" id="PF00096">
    <property type="entry name" value="zf-C2H2"/>
    <property type="match status" value="1"/>
</dbReference>
<dbReference type="RefSeq" id="XP_007763747.1">
    <property type="nucleotide sequence ID" value="XM_007765557.1"/>
</dbReference>
<dbReference type="GeneID" id="19199228"/>
<keyword evidence="4" id="KW-0862">Zinc</keyword>
<feature type="domain" description="C2H2-type" evidence="6">
    <location>
        <begin position="104"/>
        <end position="133"/>
    </location>
</feature>
<evidence type="ECO:0000256" key="2">
    <source>
        <dbReference type="ARBA" id="ARBA00022737"/>
    </source>
</evidence>
<dbReference type="PROSITE" id="PS50157">
    <property type="entry name" value="ZINC_FINGER_C2H2_2"/>
    <property type="match status" value="2"/>
</dbReference>
<dbReference type="InterPro" id="IPR013087">
    <property type="entry name" value="Znf_C2H2_type"/>
</dbReference>
<dbReference type="KEGG" id="cput:CONPUDRAFT_116293"/>
<dbReference type="AlphaFoldDB" id="A0A5M3N7A4"/>
<dbReference type="OrthoDB" id="6077919at2759"/>
<keyword evidence="3 5" id="KW-0863">Zinc-finger</keyword>
<dbReference type="Proteomes" id="UP000053558">
    <property type="component" value="Unassembled WGS sequence"/>
</dbReference>
<evidence type="ECO:0000259" key="6">
    <source>
        <dbReference type="PROSITE" id="PS50157"/>
    </source>
</evidence>
<dbReference type="Pfam" id="PF12171">
    <property type="entry name" value="zf-C2H2_jaz"/>
    <property type="match status" value="1"/>
</dbReference>